<dbReference type="RefSeq" id="WP_069186555.1">
    <property type="nucleotide sequence ID" value="NZ_FLYE01000005.1"/>
</dbReference>
<evidence type="ECO:0000256" key="4">
    <source>
        <dbReference type="ARBA" id="ARBA00016436"/>
    </source>
</evidence>
<dbReference type="PANTHER" id="PTHR42724">
    <property type="entry name" value="TETRAACYLDISACCHARIDE 4'-KINASE"/>
    <property type="match status" value="1"/>
</dbReference>
<keyword evidence="9 13" id="KW-0418">Kinase</keyword>
<comment type="function">
    <text evidence="1 13">Transfers the gamma-phosphate of ATP to the 4'-position of a tetraacyldisaccharide 1-phosphate intermediate (termed DS-1-P) to form tetraacyldisaccharide 1,4'-bis-phosphate (lipid IVA).</text>
</comment>
<keyword evidence="15" id="KW-1185">Reference proteome</keyword>
<evidence type="ECO:0000256" key="7">
    <source>
        <dbReference type="ARBA" id="ARBA00022679"/>
    </source>
</evidence>
<dbReference type="UniPathway" id="UPA00359">
    <property type="reaction ID" value="UER00482"/>
</dbReference>
<dbReference type="InterPro" id="IPR027417">
    <property type="entry name" value="P-loop_NTPase"/>
</dbReference>
<evidence type="ECO:0000256" key="8">
    <source>
        <dbReference type="ARBA" id="ARBA00022741"/>
    </source>
</evidence>
<keyword evidence="8 13" id="KW-0547">Nucleotide-binding</keyword>
<dbReference type="GO" id="GO:0009244">
    <property type="term" value="P:lipopolysaccharide core region biosynthetic process"/>
    <property type="evidence" value="ECO:0007669"/>
    <property type="project" value="TreeGrafter"/>
</dbReference>
<organism evidence="14 15">
    <name type="scientific">Candidatus Terasakiella magnetica</name>
    <dbReference type="NCBI Taxonomy" id="1867952"/>
    <lineage>
        <taxon>Bacteria</taxon>
        <taxon>Pseudomonadati</taxon>
        <taxon>Pseudomonadota</taxon>
        <taxon>Alphaproteobacteria</taxon>
        <taxon>Rhodospirillales</taxon>
        <taxon>Terasakiellaceae</taxon>
        <taxon>Terasakiella</taxon>
    </lineage>
</organism>
<comment type="pathway">
    <text evidence="2 13">Glycolipid biosynthesis; lipid IV(A) biosynthesis; lipid IV(A) from (3R)-3-hydroxytetradecanoyl-[acyl-carrier-protein] and UDP-N-acetyl-alpha-D-glucosamine: step 6/6.</text>
</comment>
<evidence type="ECO:0000256" key="6">
    <source>
        <dbReference type="ARBA" id="ARBA00022556"/>
    </source>
</evidence>
<keyword evidence="6 13" id="KW-0441">Lipid A biosynthesis</keyword>
<evidence type="ECO:0000313" key="15">
    <source>
        <dbReference type="Proteomes" id="UP000231658"/>
    </source>
</evidence>
<evidence type="ECO:0000256" key="1">
    <source>
        <dbReference type="ARBA" id="ARBA00002274"/>
    </source>
</evidence>
<dbReference type="InterPro" id="IPR003758">
    <property type="entry name" value="LpxK"/>
</dbReference>
<dbReference type="OrthoDB" id="9766423at2"/>
<evidence type="ECO:0000256" key="11">
    <source>
        <dbReference type="ARBA" id="ARBA00023098"/>
    </source>
</evidence>
<evidence type="ECO:0000256" key="13">
    <source>
        <dbReference type="HAMAP-Rule" id="MF_00409"/>
    </source>
</evidence>
<proteinExistence type="inferred from homology"/>
<evidence type="ECO:0000313" key="14">
    <source>
        <dbReference type="EMBL" id="SCA55855.1"/>
    </source>
</evidence>
<evidence type="ECO:0000256" key="9">
    <source>
        <dbReference type="ARBA" id="ARBA00022777"/>
    </source>
</evidence>
<keyword evidence="5 13" id="KW-0444">Lipid biosynthesis</keyword>
<comment type="similarity">
    <text evidence="13">Belongs to the LpxK family.</text>
</comment>
<dbReference type="NCBIfam" id="TIGR00682">
    <property type="entry name" value="lpxK"/>
    <property type="match status" value="1"/>
</dbReference>
<sequence>MKAPSFWNFGKKTLRARLLSPIGALYHQATTRRANQQARWKAPVPVLCIGNITMGGAGKTPTALAIAHYLMEAGKSPIFLSRGYGGRLAGPVMVEDHTAVGVGDEPLLLKQLAPVCVSADRVAGAKMCVEQGADVIIMDDGYQNPHLYKDVSILVVDGGFGHGNEKVFPAGPLREKLTTGLARAQGLILIGEDKTGSLARIGNIRPDLPLIKAEIQVDPRDDLKGKKLLAFAGIGRPEKFFETLRSLGAELCEEVGFADHHPYSNEEINALKERAKNQGASLITTQKDRMRLPENMKKDIDWIKISLVWQGLDVLKPVLSPLLGKE</sequence>
<evidence type="ECO:0000256" key="5">
    <source>
        <dbReference type="ARBA" id="ARBA00022516"/>
    </source>
</evidence>
<dbReference type="EMBL" id="FLYE01000005">
    <property type="protein sequence ID" value="SCA55855.1"/>
    <property type="molecule type" value="Genomic_DNA"/>
</dbReference>
<name>A0A1C3RF25_9PROT</name>
<protein>
    <recommendedName>
        <fullName evidence="4 13">Tetraacyldisaccharide 4'-kinase</fullName>
        <ecNumber evidence="3 13">2.7.1.130</ecNumber>
    </recommendedName>
    <alternativeName>
        <fullName evidence="12 13">Lipid A 4'-kinase</fullName>
    </alternativeName>
</protein>
<keyword evidence="7 13" id="KW-0808">Transferase</keyword>
<dbReference type="GO" id="GO:0005886">
    <property type="term" value="C:plasma membrane"/>
    <property type="evidence" value="ECO:0007669"/>
    <property type="project" value="TreeGrafter"/>
</dbReference>
<dbReference type="AlphaFoldDB" id="A0A1C3RF25"/>
<comment type="catalytic activity">
    <reaction evidence="13">
        <text>a lipid A disaccharide + ATP = a lipid IVA + ADP + H(+)</text>
        <dbReference type="Rhea" id="RHEA:67840"/>
        <dbReference type="ChEBI" id="CHEBI:15378"/>
        <dbReference type="ChEBI" id="CHEBI:30616"/>
        <dbReference type="ChEBI" id="CHEBI:176343"/>
        <dbReference type="ChEBI" id="CHEBI:176425"/>
        <dbReference type="ChEBI" id="CHEBI:456216"/>
        <dbReference type="EC" id="2.7.1.130"/>
    </reaction>
</comment>
<dbReference type="SUPFAM" id="SSF52540">
    <property type="entry name" value="P-loop containing nucleoside triphosphate hydrolases"/>
    <property type="match status" value="1"/>
</dbReference>
<feature type="binding site" evidence="13">
    <location>
        <begin position="53"/>
        <end position="60"/>
    </location>
    <ligand>
        <name>ATP</name>
        <dbReference type="ChEBI" id="CHEBI:30616"/>
    </ligand>
</feature>
<evidence type="ECO:0000256" key="10">
    <source>
        <dbReference type="ARBA" id="ARBA00022840"/>
    </source>
</evidence>
<dbReference type="HAMAP" id="MF_00409">
    <property type="entry name" value="LpxK"/>
    <property type="match status" value="1"/>
</dbReference>
<keyword evidence="11 13" id="KW-0443">Lipid metabolism</keyword>
<dbReference type="STRING" id="1867952.MTBPR1_130051"/>
<dbReference type="GO" id="GO:0009245">
    <property type="term" value="P:lipid A biosynthetic process"/>
    <property type="evidence" value="ECO:0007669"/>
    <property type="project" value="UniProtKB-UniRule"/>
</dbReference>
<dbReference type="GO" id="GO:0005524">
    <property type="term" value="F:ATP binding"/>
    <property type="evidence" value="ECO:0007669"/>
    <property type="project" value="UniProtKB-UniRule"/>
</dbReference>
<evidence type="ECO:0000256" key="3">
    <source>
        <dbReference type="ARBA" id="ARBA00012071"/>
    </source>
</evidence>
<dbReference type="EC" id="2.7.1.130" evidence="3 13"/>
<dbReference type="Pfam" id="PF02606">
    <property type="entry name" value="LpxK"/>
    <property type="match status" value="1"/>
</dbReference>
<accession>A0A1C3RF25</accession>
<keyword evidence="10 13" id="KW-0067">ATP-binding</keyword>
<gene>
    <name evidence="13 14" type="primary">lpxK</name>
    <name evidence="14" type="ORF">MTBPR1_130051</name>
</gene>
<dbReference type="PANTHER" id="PTHR42724:SF1">
    <property type="entry name" value="TETRAACYLDISACCHARIDE 4'-KINASE, MITOCHONDRIAL-RELATED"/>
    <property type="match status" value="1"/>
</dbReference>
<evidence type="ECO:0000256" key="2">
    <source>
        <dbReference type="ARBA" id="ARBA00004870"/>
    </source>
</evidence>
<dbReference type="GO" id="GO:0009029">
    <property type="term" value="F:lipid-A 4'-kinase activity"/>
    <property type="evidence" value="ECO:0007669"/>
    <property type="project" value="UniProtKB-UniRule"/>
</dbReference>
<reference evidence="14 15" key="1">
    <citation type="submission" date="2016-07" db="EMBL/GenBank/DDBJ databases">
        <authorList>
            <person name="Lefevre C.T."/>
        </authorList>
    </citation>
    <scope>NUCLEOTIDE SEQUENCE [LARGE SCALE GENOMIC DNA]</scope>
    <source>
        <strain evidence="14">PR1</strain>
    </source>
</reference>
<dbReference type="Proteomes" id="UP000231658">
    <property type="component" value="Unassembled WGS sequence"/>
</dbReference>
<evidence type="ECO:0000256" key="12">
    <source>
        <dbReference type="ARBA" id="ARBA00029757"/>
    </source>
</evidence>